<feature type="coiled-coil region" evidence="1">
    <location>
        <begin position="172"/>
        <end position="421"/>
    </location>
</feature>
<dbReference type="EMBL" id="JBBNAF010000005">
    <property type="protein sequence ID" value="KAK9141925.1"/>
    <property type="molecule type" value="Genomic_DNA"/>
</dbReference>
<evidence type="ECO:0000313" key="3">
    <source>
        <dbReference type="EMBL" id="KAK9141925.1"/>
    </source>
</evidence>
<reference evidence="3 4" key="1">
    <citation type="submission" date="2024-01" db="EMBL/GenBank/DDBJ databases">
        <title>Genome assemblies of Stephania.</title>
        <authorList>
            <person name="Yang L."/>
        </authorList>
    </citation>
    <scope>NUCLEOTIDE SEQUENCE [LARGE SCALE GENOMIC DNA]</scope>
    <source>
        <strain evidence="3">YNDBR</strain>
        <tissue evidence="3">Leaf</tissue>
    </source>
</reference>
<evidence type="ECO:0000256" key="1">
    <source>
        <dbReference type="SAM" id="Coils"/>
    </source>
</evidence>
<accession>A0AAP0PI23</accession>
<keyword evidence="4" id="KW-1185">Reference proteome</keyword>
<feature type="region of interest" description="Disordered" evidence="2">
    <location>
        <begin position="97"/>
        <end position="138"/>
    </location>
</feature>
<dbReference type="Proteomes" id="UP001420932">
    <property type="component" value="Unassembled WGS sequence"/>
</dbReference>
<proteinExistence type="predicted"/>
<dbReference type="AlphaFoldDB" id="A0AAP0PI23"/>
<comment type="caution">
    <text evidence="3">The sequence shown here is derived from an EMBL/GenBank/DDBJ whole genome shotgun (WGS) entry which is preliminary data.</text>
</comment>
<organism evidence="3 4">
    <name type="scientific">Stephania yunnanensis</name>
    <dbReference type="NCBI Taxonomy" id="152371"/>
    <lineage>
        <taxon>Eukaryota</taxon>
        <taxon>Viridiplantae</taxon>
        <taxon>Streptophyta</taxon>
        <taxon>Embryophyta</taxon>
        <taxon>Tracheophyta</taxon>
        <taxon>Spermatophyta</taxon>
        <taxon>Magnoliopsida</taxon>
        <taxon>Ranunculales</taxon>
        <taxon>Menispermaceae</taxon>
        <taxon>Menispermoideae</taxon>
        <taxon>Cissampelideae</taxon>
        <taxon>Stephania</taxon>
    </lineage>
</organism>
<evidence type="ECO:0008006" key="5">
    <source>
        <dbReference type="Google" id="ProtNLM"/>
    </source>
</evidence>
<evidence type="ECO:0000256" key="2">
    <source>
        <dbReference type="SAM" id="MobiDB-lite"/>
    </source>
</evidence>
<name>A0AAP0PI23_9MAGN</name>
<evidence type="ECO:0000313" key="4">
    <source>
        <dbReference type="Proteomes" id="UP001420932"/>
    </source>
</evidence>
<protein>
    <recommendedName>
        <fullName evidence="5">MAR-binding filament-like protein 1-1</fullName>
    </recommendedName>
</protein>
<sequence length="438" mass="49179">MASLQFLSSSLPSPSLLCSHTSKCRGPGIVACRAPDTSNEVGLLERRSVLVLGVSALSFLQLRARAVETQLKGMMEVATLTRFGHRARRTNRVETAQYTSGCESHSHQVAPIDKDSVDAVRENQKDGEPRDEAAPSNPFPSLLNVIGIIGSGVLASLYSLAQKEKKDTGEIIESLKKRITEKELAAVSLEKDFEKKLLHEKEERAKQVRKAKEEERFLSNQLSTANNTVAGLRQEIKNEKHLVETMKAEISKLQGELSKLTEDNKALETKLKEKVDFIEVQQDRLNLIGIEMKDKEDSIRKLNSLLAEKESECKSLNSIYERAKIDLAKATSEIVVLKEEALKAEKDLDSKDTAIDARNKRMDSLAAEKDEMNRNIESLKVDYHKLKSGSERDATLAAELVTQKDHELQQLEEKLRLTLQESAESRNWSLIFLEKEMI</sequence>
<keyword evidence="1" id="KW-0175">Coiled coil</keyword>
<gene>
    <name evidence="3" type="ORF">Syun_011325</name>
</gene>
<feature type="compositionally biased region" description="Basic and acidic residues" evidence="2">
    <location>
        <begin position="112"/>
        <end position="133"/>
    </location>
</feature>